<dbReference type="OrthoDB" id="9812260at2"/>
<reference evidence="6 7" key="1">
    <citation type="journal article" date="2014" name="J Genomics">
        <title>Draft Genome Sequence of the Extremely Halophilic Phototrophic Purple Sulfur Bacterium Halorhodospira halochloris.</title>
        <authorList>
            <person name="Singh K.S."/>
            <person name="Kirksey J."/>
            <person name="Hoff W.D."/>
            <person name="Deole R."/>
        </authorList>
    </citation>
    <scope>NUCLEOTIDE SEQUENCE [LARGE SCALE GENOMIC DNA]</scope>
    <source>
        <strain evidence="6 7">A</strain>
    </source>
</reference>
<name>W8KGB5_9GAMM</name>
<dbReference type="InterPro" id="IPR000160">
    <property type="entry name" value="GGDEF_dom"/>
</dbReference>
<evidence type="ECO:0000256" key="2">
    <source>
        <dbReference type="ARBA" id="ARBA00012528"/>
    </source>
</evidence>
<dbReference type="EMBL" id="CP007268">
    <property type="protein sequence ID" value="AHK78824.1"/>
    <property type="molecule type" value="Genomic_DNA"/>
</dbReference>
<keyword evidence="4" id="KW-0472">Membrane</keyword>
<comment type="cofactor">
    <cofactor evidence="1">
        <name>Mg(2+)</name>
        <dbReference type="ChEBI" id="CHEBI:18420"/>
    </cofactor>
</comment>
<feature type="transmembrane region" description="Helical" evidence="4">
    <location>
        <begin position="106"/>
        <end position="124"/>
    </location>
</feature>
<protein>
    <recommendedName>
        <fullName evidence="2">diguanylate cyclase</fullName>
        <ecNumber evidence="2">2.7.7.65</ecNumber>
    </recommendedName>
</protein>
<gene>
    <name evidence="6" type="ORF">M911_06185</name>
</gene>
<dbReference type="PANTHER" id="PTHR45138">
    <property type="entry name" value="REGULATORY COMPONENTS OF SENSORY TRANSDUCTION SYSTEM"/>
    <property type="match status" value="1"/>
</dbReference>
<dbReference type="GO" id="GO:0005886">
    <property type="term" value="C:plasma membrane"/>
    <property type="evidence" value="ECO:0007669"/>
    <property type="project" value="TreeGrafter"/>
</dbReference>
<dbReference type="AlphaFoldDB" id="W8KGB5"/>
<dbReference type="Proteomes" id="UP000019442">
    <property type="component" value="Chromosome"/>
</dbReference>
<dbReference type="PATRIC" id="fig|1354791.3.peg.1671"/>
<dbReference type="GO" id="GO:1902201">
    <property type="term" value="P:negative regulation of bacterial-type flagellum-dependent cell motility"/>
    <property type="evidence" value="ECO:0007669"/>
    <property type="project" value="TreeGrafter"/>
</dbReference>
<keyword evidence="7" id="KW-1185">Reference proteome</keyword>
<keyword evidence="4" id="KW-1133">Transmembrane helix</keyword>
<organism evidence="6 7">
    <name type="scientific">Ectothiorhodospira haloalkaliphila</name>
    <dbReference type="NCBI Taxonomy" id="421628"/>
    <lineage>
        <taxon>Bacteria</taxon>
        <taxon>Pseudomonadati</taxon>
        <taxon>Pseudomonadota</taxon>
        <taxon>Gammaproteobacteria</taxon>
        <taxon>Chromatiales</taxon>
        <taxon>Ectothiorhodospiraceae</taxon>
        <taxon>Ectothiorhodospira</taxon>
    </lineage>
</organism>
<evidence type="ECO:0000256" key="3">
    <source>
        <dbReference type="ARBA" id="ARBA00034247"/>
    </source>
</evidence>
<dbReference type="KEGG" id="hhc:M911_06185"/>
<dbReference type="SMART" id="SM00267">
    <property type="entry name" value="GGDEF"/>
    <property type="match status" value="1"/>
</dbReference>
<accession>W8KGB5</accession>
<dbReference type="Gene3D" id="3.30.70.270">
    <property type="match status" value="1"/>
</dbReference>
<dbReference type="CDD" id="cd01949">
    <property type="entry name" value="GGDEF"/>
    <property type="match status" value="1"/>
</dbReference>
<dbReference type="Pfam" id="PF00990">
    <property type="entry name" value="GGDEF"/>
    <property type="match status" value="1"/>
</dbReference>
<evidence type="ECO:0000259" key="5">
    <source>
        <dbReference type="PROSITE" id="PS50887"/>
    </source>
</evidence>
<comment type="catalytic activity">
    <reaction evidence="3">
        <text>2 GTP = 3',3'-c-di-GMP + 2 diphosphate</text>
        <dbReference type="Rhea" id="RHEA:24898"/>
        <dbReference type="ChEBI" id="CHEBI:33019"/>
        <dbReference type="ChEBI" id="CHEBI:37565"/>
        <dbReference type="ChEBI" id="CHEBI:58805"/>
        <dbReference type="EC" id="2.7.7.65"/>
    </reaction>
</comment>
<dbReference type="Pfam" id="PF20966">
    <property type="entry name" value="MASE6"/>
    <property type="match status" value="1"/>
</dbReference>
<proteinExistence type="predicted"/>
<reference evidence="7" key="2">
    <citation type="submission" date="2014-02" db="EMBL/GenBank/DDBJ databases">
        <title>Draft Genome Sequence of extremely halophilic bacteria Halorhodospira halochloris.</title>
        <authorList>
            <person name="Singh K.S."/>
        </authorList>
    </citation>
    <scope>NUCLEOTIDE SEQUENCE [LARGE SCALE GENOMIC DNA]</scope>
    <source>
        <strain evidence="7">A</strain>
    </source>
</reference>
<dbReference type="FunFam" id="3.30.70.270:FF:000001">
    <property type="entry name" value="Diguanylate cyclase domain protein"/>
    <property type="match status" value="1"/>
</dbReference>
<dbReference type="RefSeq" id="WP_128571876.1">
    <property type="nucleotide sequence ID" value="NZ_CP007268.1"/>
</dbReference>
<evidence type="ECO:0000256" key="4">
    <source>
        <dbReference type="SAM" id="Phobius"/>
    </source>
</evidence>
<dbReference type="PANTHER" id="PTHR45138:SF9">
    <property type="entry name" value="DIGUANYLATE CYCLASE DGCM-RELATED"/>
    <property type="match status" value="1"/>
</dbReference>
<dbReference type="HOGENOM" id="CLU_000445_11_1_6"/>
<dbReference type="GO" id="GO:0043709">
    <property type="term" value="P:cell adhesion involved in single-species biofilm formation"/>
    <property type="evidence" value="ECO:0007669"/>
    <property type="project" value="TreeGrafter"/>
</dbReference>
<sequence>MTIAGGLLQAMLLVTVISALIFAALNFPDGMFLVAWIQVAVAVFAAGLLVVVRRTKSLQIWAVCFVLVLLTVTVVLLSRPDVSKFAFVWLLIIPLVTHLLLGSRLGLLLSLTYMGLGAAIYLYRFGGNAELVRVEVLSNAVIAALTTLGLSHFYERHRERTERELMRLATTDPLTGLANRMRLHDVFRRERAQAQRNGTALSLLILDLDRFKQINDEHGHEAGDTVLVAFADMLRARLRETDLIVRSGGEEFLVLLNNTDGKQAVAIAEQLRANLEQLPIHYGGQVLKLTVSIGVARYGTDGRDLDTLTRIADERLYQAKGSGRNSVCGGPEDEGGVALVMAAGG</sequence>
<feature type="transmembrane region" description="Helical" evidence="4">
    <location>
        <begin position="58"/>
        <end position="77"/>
    </location>
</feature>
<dbReference type="SUPFAM" id="SSF55073">
    <property type="entry name" value="Nucleotide cyclase"/>
    <property type="match status" value="1"/>
</dbReference>
<dbReference type="InterPro" id="IPR043128">
    <property type="entry name" value="Rev_trsase/Diguanyl_cyclase"/>
</dbReference>
<keyword evidence="4" id="KW-0812">Transmembrane</keyword>
<dbReference type="InterPro" id="IPR029787">
    <property type="entry name" value="Nucleotide_cyclase"/>
</dbReference>
<feature type="transmembrane region" description="Helical" evidence="4">
    <location>
        <begin position="7"/>
        <end position="25"/>
    </location>
</feature>
<evidence type="ECO:0000256" key="1">
    <source>
        <dbReference type="ARBA" id="ARBA00001946"/>
    </source>
</evidence>
<feature type="transmembrane region" description="Helical" evidence="4">
    <location>
        <begin position="83"/>
        <end position="101"/>
    </location>
</feature>
<feature type="transmembrane region" description="Helical" evidence="4">
    <location>
        <begin position="31"/>
        <end position="51"/>
    </location>
</feature>
<feature type="transmembrane region" description="Helical" evidence="4">
    <location>
        <begin position="136"/>
        <end position="154"/>
    </location>
</feature>
<dbReference type="EC" id="2.7.7.65" evidence="2"/>
<evidence type="ECO:0000313" key="7">
    <source>
        <dbReference type="Proteomes" id="UP000019442"/>
    </source>
</evidence>
<dbReference type="NCBIfam" id="TIGR00254">
    <property type="entry name" value="GGDEF"/>
    <property type="match status" value="1"/>
</dbReference>
<dbReference type="InterPro" id="IPR050469">
    <property type="entry name" value="Diguanylate_Cyclase"/>
</dbReference>
<feature type="domain" description="GGDEF" evidence="5">
    <location>
        <begin position="199"/>
        <end position="332"/>
    </location>
</feature>
<evidence type="ECO:0000313" key="6">
    <source>
        <dbReference type="EMBL" id="AHK78824.1"/>
    </source>
</evidence>
<dbReference type="InterPro" id="IPR048435">
    <property type="entry name" value="MASE6"/>
</dbReference>
<dbReference type="GO" id="GO:0052621">
    <property type="term" value="F:diguanylate cyclase activity"/>
    <property type="evidence" value="ECO:0007669"/>
    <property type="project" value="UniProtKB-EC"/>
</dbReference>
<dbReference type="PROSITE" id="PS50887">
    <property type="entry name" value="GGDEF"/>
    <property type="match status" value="1"/>
</dbReference>